<evidence type="ECO:0000256" key="4">
    <source>
        <dbReference type="ARBA" id="ARBA00022840"/>
    </source>
</evidence>
<dbReference type="Gene3D" id="3.40.50.300">
    <property type="entry name" value="P-loop containing nucleotide triphosphate hydrolases"/>
    <property type="match status" value="1"/>
</dbReference>
<name>A0ABP9UJN5_9BACT</name>
<keyword evidence="8" id="KW-1185">Reference proteome</keyword>
<comment type="caution">
    <text evidence="7">The sequence shown here is derived from an EMBL/GenBank/DDBJ whole genome shotgun (WGS) entry which is preliminary data.</text>
</comment>
<dbReference type="NCBIfam" id="TIGR00611">
    <property type="entry name" value="recf"/>
    <property type="match status" value="1"/>
</dbReference>
<reference evidence="7 8" key="1">
    <citation type="submission" date="2024-02" db="EMBL/GenBank/DDBJ databases">
        <title>Haloferula sargassicola NBRC 104335.</title>
        <authorList>
            <person name="Ichikawa N."/>
            <person name="Katano-Makiyama Y."/>
            <person name="Hidaka K."/>
        </authorList>
    </citation>
    <scope>NUCLEOTIDE SEQUENCE [LARGE SCALE GENOMIC DNA]</scope>
    <source>
        <strain evidence="7 8">NBRC 104335</strain>
    </source>
</reference>
<evidence type="ECO:0000313" key="7">
    <source>
        <dbReference type="EMBL" id="GAA5481843.1"/>
    </source>
</evidence>
<evidence type="ECO:0000256" key="2">
    <source>
        <dbReference type="ARBA" id="ARBA00022705"/>
    </source>
</evidence>
<accession>A0ABP9UJN5</accession>
<evidence type="ECO:0000256" key="3">
    <source>
        <dbReference type="ARBA" id="ARBA00022741"/>
    </source>
</evidence>
<feature type="binding site" evidence="6">
    <location>
        <begin position="22"/>
        <end position="29"/>
    </location>
    <ligand>
        <name>ATP</name>
        <dbReference type="ChEBI" id="CHEBI:30616"/>
    </ligand>
</feature>
<keyword evidence="4 6" id="KW-0067">ATP-binding</keyword>
<organism evidence="7 8">
    <name type="scientific">Haloferula sargassicola</name>
    <dbReference type="NCBI Taxonomy" id="490096"/>
    <lineage>
        <taxon>Bacteria</taxon>
        <taxon>Pseudomonadati</taxon>
        <taxon>Verrucomicrobiota</taxon>
        <taxon>Verrucomicrobiia</taxon>
        <taxon>Verrucomicrobiales</taxon>
        <taxon>Verrucomicrobiaceae</taxon>
        <taxon>Haloferula</taxon>
    </lineage>
</organism>
<dbReference type="Proteomes" id="UP001476282">
    <property type="component" value="Unassembled WGS sequence"/>
</dbReference>
<evidence type="ECO:0000313" key="8">
    <source>
        <dbReference type="Proteomes" id="UP001476282"/>
    </source>
</evidence>
<keyword evidence="5 6" id="KW-0238">DNA-binding</keyword>
<keyword evidence="3 6" id="KW-0547">Nucleotide-binding</keyword>
<evidence type="ECO:0000256" key="5">
    <source>
        <dbReference type="ARBA" id="ARBA00023125"/>
    </source>
</evidence>
<dbReference type="PANTHER" id="PTHR32182">
    <property type="entry name" value="DNA REPLICATION AND REPAIR PROTEIN RECF"/>
    <property type="match status" value="1"/>
</dbReference>
<proteinExistence type="inferred from homology"/>
<comment type="function">
    <text evidence="6">The RecF protein is involved in DNA metabolism; it is required for DNA replication and normal SOS inducibility. RecF binds preferentially to single-stranded, linear DNA. It also seems to bind ATP.</text>
</comment>
<evidence type="ECO:0000256" key="1">
    <source>
        <dbReference type="ARBA" id="ARBA00022490"/>
    </source>
</evidence>
<keyword evidence="6" id="KW-0234">DNA repair</keyword>
<dbReference type="SUPFAM" id="SSF52540">
    <property type="entry name" value="P-loop containing nucleoside triphosphate hydrolases"/>
    <property type="match status" value="1"/>
</dbReference>
<gene>
    <name evidence="6 7" type="primary">recF</name>
    <name evidence="7" type="ORF">Hsar01_01054</name>
</gene>
<dbReference type="EMBL" id="BAABRI010000005">
    <property type="protein sequence ID" value="GAA5481843.1"/>
    <property type="molecule type" value="Genomic_DNA"/>
</dbReference>
<sequence length="348" mass="38752">MDFRCFDALGIEVPEAGAVFTGQNAQGKTSVLEAVCVLVRLHSPRTSRMQTLARIGGHGGFGIAGEAWDMERRIDWRPRVPTRHVVEGDERPSQGGYLEDGGLLVWMGNDDLDLVRGGGESRRRYLDFMGSQVAPDYRRALARYRRALKAKNLLLKDGERRRREIESYEAIMIPAAEVLRRVRADLSGRLTEVVAERQRTIAGKDELAGMSYLPGGGMELGPALEQVREKEFRQRRSLVGPHRDELELTVNGMPAAAYASEGQQRTLALALKLAQGGVLRERAGREPVWLIDDVFGELDVSRRNALMRALPTGAQKWITTTYLDWLKETPELEGLARFAVEGGSLRAS</sequence>
<dbReference type="PANTHER" id="PTHR32182:SF0">
    <property type="entry name" value="DNA REPLICATION AND REPAIR PROTEIN RECF"/>
    <property type="match status" value="1"/>
</dbReference>
<dbReference type="Gene3D" id="1.20.1050.90">
    <property type="entry name" value="RecF/RecN/SMC, N-terminal domain"/>
    <property type="match status" value="1"/>
</dbReference>
<keyword evidence="2 6" id="KW-0235">DNA replication</keyword>
<dbReference type="InterPro" id="IPR001238">
    <property type="entry name" value="DNA-binding_RecF"/>
</dbReference>
<dbReference type="HAMAP" id="MF_00365">
    <property type="entry name" value="RecF"/>
    <property type="match status" value="1"/>
</dbReference>
<dbReference type="InterPro" id="IPR027417">
    <property type="entry name" value="P-loop_NTPase"/>
</dbReference>
<keyword evidence="6" id="KW-0742">SOS response</keyword>
<evidence type="ECO:0000256" key="6">
    <source>
        <dbReference type="HAMAP-Rule" id="MF_00365"/>
    </source>
</evidence>
<comment type="subcellular location">
    <subcellularLocation>
        <location evidence="6">Cytoplasm</location>
    </subcellularLocation>
</comment>
<keyword evidence="1 6" id="KW-0963">Cytoplasm</keyword>
<keyword evidence="6" id="KW-0227">DNA damage</keyword>
<dbReference type="InterPro" id="IPR042174">
    <property type="entry name" value="RecF_2"/>
</dbReference>
<comment type="similarity">
    <text evidence="6">Belongs to the RecF family.</text>
</comment>
<protein>
    <recommendedName>
        <fullName evidence="6">DNA replication and repair protein RecF</fullName>
    </recommendedName>
</protein>